<dbReference type="Proteomes" id="UP000030693">
    <property type="component" value="Unassembled WGS sequence"/>
</dbReference>
<dbReference type="PANTHER" id="PTHR15327">
    <property type="entry name" value="MICROFIBRIL-ASSOCIATED PROTEIN"/>
    <property type="match status" value="1"/>
</dbReference>
<dbReference type="eggNOG" id="KOG1425">
    <property type="taxonomic scope" value="Eukaryota"/>
</dbReference>
<organism evidence="3">
    <name type="scientific">Fonticula alba</name>
    <name type="common">Slime mold</name>
    <dbReference type="NCBI Taxonomy" id="691883"/>
    <lineage>
        <taxon>Eukaryota</taxon>
        <taxon>Rotosphaerida</taxon>
        <taxon>Fonticulaceae</taxon>
        <taxon>Fonticula</taxon>
    </lineage>
</organism>
<gene>
    <name evidence="3" type="ORF">H696_00280</name>
</gene>
<dbReference type="AlphaFoldDB" id="A0A058ZFH3"/>
<name>A0A058ZFH3_FONAL</name>
<feature type="region of interest" description="Disordered" evidence="1">
    <location>
        <begin position="339"/>
        <end position="380"/>
    </location>
</feature>
<feature type="compositionally biased region" description="Polar residues" evidence="1">
    <location>
        <begin position="1"/>
        <end position="12"/>
    </location>
</feature>
<dbReference type="Pfam" id="PF06991">
    <property type="entry name" value="MFAP1"/>
    <property type="match status" value="1"/>
</dbReference>
<dbReference type="RefSeq" id="XP_009492402.1">
    <property type="nucleotide sequence ID" value="XM_009494127.1"/>
</dbReference>
<dbReference type="STRING" id="691883.A0A058ZFH3"/>
<feature type="region of interest" description="Disordered" evidence="1">
    <location>
        <begin position="403"/>
        <end position="462"/>
    </location>
</feature>
<dbReference type="OrthoDB" id="1111734at2759"/>
<feature type="compositionally biased region" description="Basic and acidic residues" evidence="1">
    <location>
        <begin position="13"/>
        <end position="23"/>
    </location>
</feature>
<feature type="compositionally biased region" description="Basic and acidic residues" evidence="1">
    <location>
        <begin position="339"/>
        <end position="360"/>
    </location>
</feature>
<evidence type="ECO:0000313" key="4">
    <source>
        <dbReference type="Proteomes" id="UP000030693"/>
    </source>
</evidence>
<evidence type="ECO:0000259" key="2">
    <source>
        <dbReference type="Pfam" id="PF06991"/>
    </source>
</evidence>
<dbReference type="InterPro" id="IPR009730">
    <property type="entry name" value="MFAP1_C"/>
</dbReference>
<feature type="region of interest" description="Disordered" evidence="1">
    <location>
        <begin position="122"/>
        <end position="223"/>
    </location>
</feature>
<protein>
    <recommendedName>
        <fullName evidence="2">Micro-fibrillar-associated protein 1 C-terminal domain-containing protein</fullName>
    </recommendedName>
</protein>
<feature type="compositionally biased region" description="Acidic residues" evidence="1">
    <location>
        <begin position="177"/>
        <end position="194"/>
    </location>
</feature>
<accession>A0A058ZFH3</accession>
<proteinExistence type="predicted"/>
<feature type="region of interest" description="Disordered" evidence="1">
    <location>
        <begin position="1"/>
        <end position="68"/>
    </location>
</feature>
<dbReference type="EMBL" id="KB932201">
    <property type="protein sequence ID" value="KCV72701.1"/>
    <property type="molecule type" value="Genomic_DNA"/>
</dbReference>
<dbReference type="OMA" id="MAWIDRE"/>
<dbReference type="GeneID" id="20525005"/>
<reference evidence="3" key="1">
    <citation type="submission" date="2013-04" db="EMBL/GenBank/DDBJ databases">
        <title>The Genome Sequence of Fonticula alba ATCC 38817.</title>
        <authorList>
            <consortium name="The Broad Institute Genomics Platform"/>
            <person name="Russ C."/>
            <person name="Cuomo C."/>
            <person name="Burger G."/>
            <person name="Gray M.W."/>
            <person name="Holland P.W.H."/>
            <person name="King N."/>
            <person name="Lang F.B.F."/>
            <person name="Roger A.J."/>
            <person name="Ruiz-Trillo I."/>
            <person name="Brown M."/>
            <person name="Walker B."/>
            <person name="Young S."/>
            <person name="Zeng Q."/>
            <person name="Gargeya S."/>
            <person name="Fitzgerald M."/>
            <person name="Haas B."/>
            <person name="Abouelleil A."/>
            <person name="Allen A.W."/>
            <person name="Alvarado L."/>
            <person name="Arachchi H.M."/>
            <person name="Berlin A.M."/>
            <person name="Chapman S.B."/>
            <person name="Gainer-Dewar J."/>
            <person name="Goldberg J."/>
            <person name="Griggs A."/>
            <person name="Gujja S."/>
            <person name="Hansen M."/>
            <person name="Howarth C."/>
            <person name="Imamovic A."/>
            <person name="Ireland A."/>
            <person name="Larimer J."/>
            <person name="McCowan C."/>
            <person name="Murphy C."/>
            <person name="Pearson M."/>
            <person name="Poon T.W."/>
            <person name="Priest M."/>
            <person name="Roberts A."/>
            <person name="Saif S."/>
            <person name="Shea T."/>
            <person name="Sisk P."/>
            <person name="Sykes S."/>
            <person name="Wortman J."/>
            <person name="Nusbaum C."/>
            <person name="Birren B."/>
        </authorList>
    </citation>
    <scope>NUCLEOTIDE SEQUENCE [LARGE SCALE GENOMIC DNA]</scope>
    <source>
        <strain evidence="3">ATCC 38817</strain>
    </source>
</reference>
<sequence length="462" mass="52103">MRRNLGQSRLHTQRQESTVRVDNRYTASSARPVQRYRAGTMPQHLREGDRLNSTTSDAASPGDSTTARRLTATARLSAAAIARDANAPGTDTGMVFDFSKPARASAAPAPAITTWEEDAFGEAPDALDDSDSDSGGTPRVSRFSEMVQPEEDNDSEDDDAFRRRLLLQARLRQRQDSDEDDRSEESDADEADEEDHSRDRLGMRTTQATAEQIAQELGIAHDTEDHDQYFEEPLRQRPVFVRKTERQIVSEEAASWQEEEEAAAAGEYAAATERRRAETLSLIASAVAREDAARQQALQGTSSLAASFAETVVDDTDAPGDEEEAYAAWRLRELARMKRDLDQQQQRERDQAEKLRRSTLTDEQILAENRRDPELADRFPTKPQRMAFGQRYIHSGAFFQDSEAAKRADFSKQTEDDVRRRDLLPEYLQVRNPGRSGRTKYTHLAAQDTRRASGPEHSDRRR</sequence>
<feature type="compositionally biased region" description="Acidic residues" evidence="1">
    <location>
        <begin position="122"/>
        <end position="132"/>
    </location>
</feature>
<feature type="compositionally biased region" description="Basic and acidic residues" evidence="1">
    <location>
        <begin position="448"/>
        <end position="462"/>
    </location>
</feature>
<keyword evidence="4" id="KW-1185">Reference proteome</keyword>
<evidence type="ECO:0000313" key="3">
    <source>
        <dbReference type="EMBL" id="KCV72701.1"/>
    </source>
</evidence>
<feature type="compositionally biased region" description="Basic and acidic residues" evidence="1">
    <location>
        <begin position="403"/>
        <end position="424"/>
    </location>
</feature>
<feature type="compositionally biased region" description="Acidic residues" evidence="1">
    <location>
        <begin position="148"/>
        <end position="159"/>
    </location>
</feature>
<evidence type="ECO:0000256" key="1">
    <source>
        <dbReference type="SAM" id="MobiDB-lite"/>
    </source>
</evidence>
<feature type="compositionally biased region" description="Basic and acidic residues" evidence="1">
    <location>
        <begin position="368"/>
        <end position="380"/>
    </location>
</feature>
<dbReference type="InterPro" id="IPR033194">
    <property type="entry name" value="MFAP1"/>
</dbReference>
<feature type="domain" description="Micro-fibrillar-associated protein 1 C-terminal" evidence="2">
    <location>
        <begin position="233"/>
        <end position="449"/>
    </location>
</feature>